<evidence type="ECO:0000256" key="10">
    <source>
        <dbReference type="SAM" id="Coils"/>
    </source>
</evidence>
<dbReference type="SUPFAM" id="SSF102829">
    <property type="entry name" value="Cell division protein ZapA-like"/>
    <property type="match status" value="1"/>
</dbReference>
<evidence type="ECO:0000256" key="9">
    <source>
        <dbReference type="ARBA" id="ARBA00033158"/>
    </source>
</evidence>
<dbReference type="GO" id="GO:0000917">
    <property type="term" value="P:division septum assembly"/>
    <property type="evidence" value="ECO:0007669"/>
    <property type="project" value="UniProtKB-KW"/>
</dbReference>
<evidence type="ECO:0000256" key="4">
    <source>
        <dbReference type="ARBA" id="ARBA00022618"/>
    </source>
</evidence>
<comment type="subunit">
    <text evidence="8">Homodimer. Interacts with FtsZ.</text>
</comment>
<keyword evidence="5" id="KW-0717">Septation</keyword>
<dbReference type="GO" id="GO:0030428">
    <property type="term" value="C:cell septum"/>
    <property type="evidence" value="ECO:0007669"/>
    <property type="project" value="TreeGrafter"/>
</dbReference>
<dbReference type="GO" id="GO:0032153">
    <property type="term" value="C:cell division site"/>
    <property type="evidence" value="ECO:0007669"/>
    <property type="project" value="TreeGrafter"/>
</dbReference>
<dbReference type="InterPro" id="IPR007838">
    <property type="entry name" value="Cell_div_ZapA-like"/>
</dbReference>
<evidence type="ECO:0000256" key="2">
    <source>
        <dbReference type="ARBA" id="ARBA00015195"/>
    </source>
</evidence>
<dbReference type="PANTHER" id="PTHR34981:SF1">
    <property type="entry name" value="CELL DIVISION PROTEIN ZAPA"/>
    <property type="match status" value="1"/>
</dbReference>
<dbReference type="eggNOG" id="COG3027">
    <property type="taxonomic scope" value="Bacteria"/>
</dbReference>
<comment type="subcellular location">
    <subcellularLocation>
        <location evidence="1">Cytoplasm</location>
    </subcellularLocation>
</comment>
<evidence type="ECO:0000256" key="3">
    <source>
        <dbReference type="ARBA" id="ARBA00022490"/>
    </source>
</evidence>
<dbReference type="Gene3D" id="6.10.250.790">
    <property type="match status" value="1"/>
</dbReference>
<evidence type="ECO:0000313" key="12">
    <source>
        <dbReference type="Proteomes" id="UP000036923"/>
    </source>
</evidence>
<dbReference type="AlphaFoldDB" id="A0A0L6JTJ3"/>
<dbReference type="InterPro" id="IPR036192">
    <property type="entry name" value="Cell_div_ZapA-like_sf"/>
</dbReference>
<dbReference type="GO" id="GO:0043093">
    <property type="term" value="P:FtsZ-dependent cytokinesis"/>
    <property type="evidence" value="ECO:0007669"/>
    <property type="project" value="TreeGrafter"/>
</dbReference>
<dbReference type="PANTHER" id="PTHR34981">
    <property type="entry name" value="CELL DIVISION PROTEIN ZAPA"/>
    <property type="match status" value="1"/>
</dbReference>
<evidence type="ECO:0000256" key="5">
    <source>
        <dbReference type="ARBA" id="ARBA00023210"/>
    </source>
</evidence>
<organism evidence="11 12">
    <name type="scientific">Pseudobacteroides cellulosolvens ATCC 35603 = DSM 2933</name>
    <dbReference type="NCBI Taxonomy" id="398512"/>
    <lineage>
        <taxon>Bacteria</taxon>
        <taxon>Bacillati</taxon>
        <taxon>Bacillota</taxon>
        <taxon>Clostridia</taxon>
        <taxon>Eubacteriales</taxon>
        <taxon>Oscillospiraceae</taxon>
        <taxon>Pseudobacteroides</taxon>
    </lineage>
</organism>
<keyword evidence="3" id="KW-0963">Cytoplasm</keyword>
<name>A0A0L6JTJ3_9FIRM</name>
<dbReference type="GO" id="GO:0000921">
    <property type="term" value="P:septin ring assembly"/>
    <property type="evidence" value="ECO:0007669"/>
    <property type="project" value="TreeGrafter"/>
</dbReference>
<dbReference type="GO" id="GO:0005829">
    <property type="term" value="C:cytosol"/>
    <property type="evidence" value="ECO:0007669"/>
    <property type="project" value="TreeGrafter"/>
</dbReference>
<gene>
    <name evidence="11" type="ORF">Bccel_3991</name>
</gene>
<dbReference type="STRING" id="398512.Bccel_3991"/>
<dbReference type="EMBL" id="LGTC01000001">
    <property type="protein sequence ID" value="KNY28717.1"/>
    <property type="molecule type" value="Genomic_DNA"/>
</dbReference>
<protein>
    <recommendedName>
        <fullName evidence="2">Cell division protein ZapA</fullName>
    </recommendedName>
    <alternativeName>
        <fullName evidence="9">Z ring-associated protein ZapA</fullName>
    </alternativeName>
</protein>
<keyword evidence="4" id="KW-0132">Cell division</keyword>
<evidence type="ECO:0000256" key="8">
    <source>
        <dbReference type="ARBA" id="ARBA00026068"/>
    </source>
</evidence>
<evidence type="ECO:0000256" key="6">
    <source>
        <dbReference type="ARBA" id="ARBA00023306"/>
    </source>
</evidence>
<reference evidence="12" key="1">
    <citation type="submission" date="2015-07" db="EMBL/GenBank/DDBJ databases">
        <title>Near-Complete Genome Sequence of the Cellulolytic Bacterium Bacteroides (Pseudobacteroides) cellulosolvens ATCC 35603.</title>
        <authorList>
            <person name="Dassa B."/>
            <person name="Utturkar S.M."/>
            <person name="Klingeman D.M."/>
            <person name="Hurt R.A."/>
            <person name="Keller M."/>
            <person name="Xu J."/>
            <person name="Reddy Y.H.K."/>
            <person name="Borovok I."/>
            <person name="Grinberg I.R."/>
            <person name="Lamed R."/>
            <person name="Zhivin O."/>
            <person name="Bayer E.A."/>
            <person name="Brown S.D."/>
        </authorList>
    </citation>
    <scope>NUCLEOTIDE SEQUENCE [LARGE SCALE GENOMIC DNA]</scope>
    <source>
        <strain evidence="12">DSM 2933</strain>
    </source>
</reference>
<accession>A0A0L6JTJ3</accession>
<keyword evidence="6" id="KW-0131">Cell cycle</keyword>
<proteinExistence type="predicted"/>
<dbReference type="InterPro" id="IPR053712">
    <property type="entry name" value="Bac_CellDiv_Activator"/>
</dbReference>
<feature type="coiled-coil region" evidence="10">
    <location>
        <begin position="72"/>
        <end position="127"/>
    </location>
</feature>
<dbReference type="Pfam" id="PF05164">
    <property type="entry name" value="ZapA"/>
    <property type="match status" value="1"/>
</dbReference>
<dbReference type="Proteomes" id="UP000036923">
    <property type="component" value="Unassembled WGS sequence"/>
</dbReference>
<evidence type="ECO:0000256" key="7">
    <source>
        <dbReference type="ARBA" id="ARBA00024910"/>
    </source>
</evidence>
<keyword evidence="12" id="KW-1185">Reference proteome</keyword>
<evidence type="ECO:0000256" key="1">
    <source>
        <dbReference type="ARBA" id="ARBA00004496"/>
    </source>
</evidence>
<comment type="function">
    <text evidence="7">Activator of cell division through the inhibition of FtsZ GTPase activity, therefore promoting FtsZ assembly into bundles of protofilaments necessary for the formation of the division Z ring. It is recruited early at mid-cell but it is not essential for cell division.</text>
</comment>
<evidence type="ECO:0000313" key="11">
    <source>
        <dbReference type="EMBL" id="KNY28717.1"/>
    </source>
</evidence>
<keyword evidence="10" id="KW-0175">Coiled coil</keyword>
<comment type="caution">
    <text evidence="11">The sequence shown here is derived from an EMBL/GenBank/DDBJ whole genome shotgun (WGS) entry which is preliminary data.</text>
</comment>
<dbReference type="RefSeq" id="WP_036936410.1">
    <property type="nucleotide sequence ID" value="NZ_JQKC01000002.1"/>
</dbReference>
<dbReference type="OrthoDB" id="1826286at2"/>
<dbReference type="PATRIC" id="fig|398512.5.peg.4174"/>
<sequence length="134" mass="15173">MDVKNKVNVRIAGKDYTLVGVESEEYMQKIGLYIDKKMNEIMKVNTRLSTSMAAVLTAINIADDYYKCHETEKNLQKEVNDLASELERLKEVNKSLSGENATLQNKNTELQLELAKKEAELGGVKNTIGKVRHR</sequence>